<protein>
    <submittedName>
        <fullName evidence="1">(rape) hypothetical protein</fullName>
    </submittedName>
    <submittedName>
        <fullName evidence="2">BnaC03g47970D protein</fullName>
    </submittedName>
</protein>
<evidence type="ECO:0000313" key="1">
    <source>
        <dbReference type="EMBL" id="CAF1706542.1"/>
    </source>
</evidence>
<dbReference type="Proteomes" id="UP001295469">
    <property type="component" value="Chromosome C03"/>
</dbReference>
<dbReference type="Proteomes" id="UP000028999">
    <property type="component" value="Unassembled WGS sequence"/>
</dbReference>
<evidence type="ECO:0000313" key="3">
    <source>
        <dbReference type="Proteomes" id="UP000028999"/>
    </source>
</evidence>
<dbReference type="Gramene" id="CDY07825">
    <property type="protein sequence ID" value="CDY07825"/>
    <property type="gene ID" value="GSBRNA2T00124971001"/>
</dbReference>
<dbReference type="PaxDb" id="3708-A0A078F085"/>
<name>A0A078F085_BRANA</name>
<proteinExistence type="predicted"/>
<gene>
    <name evidence="2" type="primary">BnaC03g47970D</name>
    <name evidence="1" type="ORF">DARMORV10_C03P58660.1</name>
    <name evidence="2" type="ORF">GSBRNA2T00124971001</name>
</gene>
<dbReference type="EMBL" id="HG994367">
    <property type="protein sequence ID" value="CAF1706542.1"/>
    <property type="molecule type" value="Genomic_DNA"/>
</dbReference>
<dbReference type="AlphaFoldDB" id="A0A078F085"/>
<dbReference type="EMBL" id="LK031981">
    <property type="protein sequence ID" value="CDY07825.1"/>
    <property type="molecule type" value="Genomic_DNA"/>
</dbReference>
<keyword evidence="3" id="KW-1185">Reference proteome</keyword>
<sequence length="35" mass="3875">MISSSYASLLRAGQNIFSGSKWSDGLLVKFRILVE</sequence>
<organism evidence="2 3">
    <name type="scientific">Brassica napus</name>
    <name type="common">Rape</name>
    <dbReference type="NCBI Taxonomy" id="3708"/>
    <lineage>
        <taxon>Eukaryota</taxon>
        <taxon>Viridiplantae</taxon>
        <taxon>Streptophyta</taxon>
        <taxon>Embryophyta</taxon>
        <taxon>Tracheophyta</taxon>
        <taxon>Spermatophyta</taxon>
        <taxon>Magnoliopsida</taxon>
        <taxon>eudicotyledons</taxon>
        <taxon>Gunneridae</taxon>
        <taxon>Pentapetalae</taxon>
        <taxon>rosids</taxon>
        <taxon>malvids</taxon>
        <taxon>Brassicales</taxon>
        <taxon>Brassicaceae</taxon>
        <taxon>Brassiceae</taxon>
        <taxon>Brassica</taxon>
    </lineage>
</organism>
<accession>A0A078F085</accession>
<evidence type="ECO:0000313" key="2">
    <source>
        <dbReference type="EMBL" id="CDY07825.1"/>
    </source>
</evidence>
<reference evidence="2 3" key="1">
    <citation type="journal article" date="2014" name="Science">
        <title>Plant genetics. Early allopolyploid evolution in the post-Neolithic Brassica napus oilseed genome.</title>
        <authorList>
            <person name="Chalhoub B."/>
            <person name="Denoeud F."/>
            <person name="Liu S."/>
            <person name="Parkin I.A."/>
            <person name="Tang H."/>
            <person name="Wang X."/>
            <person name="Chiquet J."/>
            <person name="Belcram H."/>
            <person name="Tong C."/>
            <person name="Samans B."/>
            <person name="Correa M."/>
            <person name="Da Silva C."/>
            <person name="Just J."/>
            <person name="Falentin C."/>
            <person name="Koh C.S."/>
            <person name="Le Clainche I."/>
            <person name="Bernard M."/>
            <person name="Bento P."/>
            <person name="Noel B."/>
            <person name="Labadie K."/>
            <person name="Alberti A."/>
            <person name="Charles M."/>
            <person name="Arnaud D."/>
            <person name="Guo H."/>
            <person name="Daviaud C."/>
            <person name="Alamery S."/>
            <person name="Jabbari K."/>
            <person name="Zhao M."/>
            <person name="Edger P.P."/>
            <person name="Chelaifa H."/>
            <person name="Tack D."/>
            <person name="Lassalle G."/>
            <person name="Mestiri I."/>
            <person name="Schnel N."/>
            <person name="Le Paslier M.C."/>
            <person name="Fan G."/>
            <person name="Renault V."/>
            <person name="Bayer P.E."/>
            <person name="Golicz A.A."/>
            <person name="Manoli S."/>
            <person name="Lee T.H."/>
            <person name="Thi V.H."/>
            <person name="Chalabi S."/>
            <person name="Hu Q."/>
            <person name="Fan C."/>
            <person name="Tollenaere R."/>
            <person name="Lu Y."/>
            <person name="Battail C."/>
            <person name="Shen J."/>
            <person name="Sidebottom C.H."/>
            <person name="Wang X."/>
            <person name="Canaguier A."/>
            <person name="Chauveau A."/>
            <person name="Berard A."/>
            <person name="Deniot G."/>
            <person name="Guan M."/>
            <person name="Liu Z."/>
            <person name="Sun F."/>
            <person name="Lim Y.P."/>
            <person name="Lyons E."/>
            <person name="Town C.D."/>
            <person name="Bancroft I."/>
            <person name="Wang X."/>
            <person name="Meng J."/>
            <person name="Ma J."/>
            <person name="Pires J.C."/>
            <person name="King G.J."/>
            <person name="Brunel D."/>
            <person name="Delourme R."/>
            <person name="Renard M."/>
            <person name="Aury J.M."/>
            <person name="Adams K.L."/>
            <person name="Batley J."/>
            <person name="Snowdon R.J."/>
            <person name="Tost J."/>
            <person name="Edwards D."/>
            <person name="Zhou Y."/>
            <person name="Hua W."/>
            <person name="Sharpe A.G."/>
            <person name="Paterson A.H."/>
            <person name="Guan C."/>
            <person name="Wincker P."/>
        </authorList>
    </citation>
    <scope>NUCLEOTIDE SEQUENCE [LARGE SCALE GENOMIC DNA]</scope>
    <source>
        <strain evidence="3">cv. Darmor-bzh</strain>
    </source>
</reference>
<reference evidence="2" key="2">
    <citation type="submission" date="2014-06" db="EMBL/GenBank/DDBJ databases">
        <authorList>
            <person name="Genoscope - CEA"/>
        </authorList>
    </citation>
    <scope>NUCLEOTIDE SEQUENCE</scope>
</reference>
<reference evidence="1" key="3">
    <citation type="submission" date="2021-01" db="EMBL/GenBank/DDBJ databases">
        <authorList>
            <consortium name="Genoscope - CEA"/>
            <person name="William W."/>
        </authorList>
    </citation>
    <scope>NUCLEOTIDE SEQUENCE</scope>
</reference>